<dbReference type="RefSeq" id="WP_055341838.1">
    <property type="nucleotide sequence ID" value="NZ_CEKZ01000003.1"/>
</dbReference>
<sequence>MFNMIKAENLKQKHSFQKVLIWLAPTITLLVAFLLMGGRYIQQGGYNLWYIIILPGALTIISSFVINNDSKRKFNGLFSVVIDKEKIWYSKIILCTIYLGIACLLFFLEVTVMGYLFKCTISIKESFLASILLFILFSWQIPLFMFISMKVSTGVSVIISMICNCGIGIICALKSTWWIPFAIPSRIMCHVIGVLPNGLAVENGSYPFDMKIILIGLAITVSLYIVISYLSARCFEKQEV</sequence>
<feature type="transmembrane region" description="Helical" evidence="1">
    <location>
        <begin position="127"/>
        <end position="147"/>
    </location>
</feature>
<keyword evidence="1" id="KW-1133">Transmembrane helix</keyword>
<keyword evidence="1" id="KW-0472">Membrane</keyword>
<proteinExistence type="predicted"/>
<feature type="transmembrane region" description="Helical" evidence="1">
    <location>
        <begin position="47"/>
        <end position="66"/>
    </location>
</feature>
<protein>
    <submittedName>
        <fullName evidence="2">Lantibiotic permease protein SpaE/mutE</fullName>
    </submittedName>
</protein>
<gene>
    <name evidence="2" type="ORF">R28058_12661</name>
</gene>
<keyword evidence="1" id="KW-0812">Transmembrane</keyword>
<feature type="transmembrane region" description="Helical" evidence="1">
    <location>
        <begin position="154"/>
        <end position="179"/>
    </location>
</feature>
<dbReference type="CDD" id="cd21807">
    <property type="entry name" value="ABC-2_lan_permease_MutE_EpiE-like"/>
    <property type="match status" value="1"/>
</dbReference>
<evidence type="ECO:0000256" key="1">
    <source>
        <dbReference type="SAM" id="Phobius"/>
    </source>
</evidence>
<dbReference type="NCBIfam" id="TIGR03732">
    <property type="entry name" value="lanti_perm_MutE"/>
    <property type="match status" value="1"/>
</dbReference>
<feature type="transmembrane region" description="Helical" evidence="1">
    <location>
        <begin position="87"/>
        <end position="107"/>
    </location>
</feature>
<accession>A0A0C7R2V4</accession>
<organism evidence="2 3">
    <name type="scientific">Paraclostridium sordellii</name>
    <name type="common">Clostridium sordellii</name>
    <dbReference type="NCBI Taxonomy" id="1505"/>
    <lineage>
        <taxon>Bacteria</taxon>
        <taxon>Bacillati</taxon>
        <taxon>Bacillota</taxon>
        <taxon>Clostridia</taxon>
        <taxon>Peptostreptococcales</taxon>
        <taxon>Peptostreptococcaceae</taxon>
        <taxon>Paraclostridium</taxon>
    </lineage>
</organism>
<dbReference type="InterPro" id="IPR021205">
    <property type="entry name" value="Lanti_perm_SpaE/MutE/EpiE-like"/>
</dbReference>
<feature type="transmembrane region" description="Helical" evidence="1">
    <location>
        <begin position="212"/>
        <end position="232"/>
    </location>
</feature>
<dbReference type="OrthoDB" id="9776525at2"/>
<evidence type="ECO:0000313" key="3">
    <source>
        <dbReference type="Proteomes" id="UP000049127"/>
    </source>
</evidence>
<dbReference type="Proteomes" id="UP000049127">
    <property type="component" value="Unassembled WGS sequence"/>
</dbReference>
<dbReference type="EMBL" id="CEKZ01000003">
    <property type="protein sequence ID" value="CEQ03533.1"/>
    <property type="molecule type" value="Genomic_DNA"/>
</dbReference>
<name>A0A0C7R2V4_PARSO</name>
<evidence type="ECO:0000313" key="2">
    <source>
        <dbReference type="EMBL" id="CEQ03533.1"/>
    </source>
</evidence>
<reference evidence="2 3" key="1">
    <citation type="submission" date="2015-01" db="EMBL/GenBank/DDBJ databases">
        <authorList>
            <person name="Aslett A.Martin."/>
            <person name="De Silva Nishadi"/>
        </authorList>
    </citation>
    <scope>NUCLEOTIDE SEQUENCE [LARGE SCALE GENOMIC DNA]</scope>
    <source>
        <strain evidence="2 3">R28058</strain>
    </source>
</reference>
<feature type="transmembrane region" description="Helical" evidence="1">
    <location>
        <begin position="20"/>
        <end position="41"/>
    </location>
</feature>
<dbReference type="AlphaFoldDB" id="A0A0C7R2V4"/>